<evidence type="ECO:0000313" key="9">
    <source>
        <dbReference type="EMBL" id="ACF88224.1"/>
    </source>
</evidence>
<keyword evidence="3 8" id="KW-0645">Protease</keyword>
<dbReference type="FunFam" id="3.40.50.12670:FF:000002">
    <property type="entry name" value="Carboxypeptidase"/>
    <property type="match status" value="1"/>
</dbReference>
<dbReference type="Gene3D" id="3.40.50.1820">
    <property type="entry name" value="alpha/beta hydrolase"/>
    <property type="match status" value="1"/>
</dbReference>
<reference evidence="9" key="1">
    <citation type="journal article" date="2009" name="PLoS Genet.">
        <title>Sequencing, mapping, and analysis of 27,455 maize full-length cDNAs.</title>
        <authorList>
            <person name="Soderlund C."/>
            <person name="Descour A."/>
            <person name="Kudrna D."/>
            <person name="Bomhoff M."/>
            <person name="Boyd L."/>
            <person name="Currie J."/>
            <person name="Angelova A."/>
            <person name="Collura K."/>
            <person name="Wissotski M."/>
            <person name="Ashley E."/>
            <person name="Morrow D."/>
            <person name="Fernandes J."/>
            <person name="Walbot V."/>
            <person name="Yu Y."/>
        </authorList>
    </citation>
    <scope>NUCLEOTIDE SEQUENCE</scope>
    <source>
        <strain evidence="9">B73</strain>
    </source>
</reference>
<evidence type="ECO:0000256" key="1">
    <source>
        <dbReference type="ARBA" id="ARBA00009431"/>
    </source>
</evidence>
<dbReference type="Gene3D" id="6.10.250.940">
    <property type="match status" value="1"/>
</dbReference>
<proteinExistence type="evidence at protein level"/>
<evidence type="ECO:0000256" key="7">
    <source>
        <dbReference type="ARBA" id="ARBA00023180"/>
    </source>
</evidence>
<accession>B4G1I1</accession>
<dbReference type="PROSITE" id="PS00560">
    <property type="entry name" value="CARBOXYPEPT_SER_HIS"/>
    <property type="match status" value="1"/>
</dbReference>
<dbReference type="PANTHER" id="PTHR11802:SF132">
    <property type="entry name" value="SERINE CARBOXYPEPTIDASE-LIKE 36-RELATED"/>
    <property type="match status" value="1"/>
</dbReference>
<evidence type="ECO:0000256" key="4">
    <source>
        <dbReference type="ARBA" id="ARBA00022729"/>
    </source>
</evidence>
<evidence type="ECO:0000256" key="6">
    <source>
        <dbReference type="ARBA" id="ARBA00023157"/>
    </source>
</evidence>
<protein>
    <recommendedName>
        <fullName evidence="8">Carboxypeptidase</fullName>
        <ecNumber evidence="8">3.4.16.-</ecNumber>
    </recommendedName>
</protein>
<dbReference type="ExpressionAtlas" id="B4G1I1">
    <property type="expression patterns" value="baseline and differential"/>
</dbReference>
<keyword evidence="12" id="KW-1267">Proteomics identification</keyword>
<evidence type="ECO:0007829" key="12">
    <source>
        <dbReference type="PeptideAtlas" id="B4G1I1"/>
    </source>
</evidence>
<dbReference type="EC" id="3.4.16.-" evidence="8"/>
<evidence type="ECO:0000256" key="5">
    <source>
        <dbReference type="ARBA" id="ARBA00022801"/>
    </source>
</evidence>
<evidence type="ECO:0000313" key="10">
    <source>
        <dbReference type="EnsemblPlants" id="Zm00001eb329580_P002"/>
    </source>
</evidence>
<dbReference type="OrthoDB" id="443318at2759"/>
<organism evidence="9">
    <name type="scientific">Zea mays</name>
    <name type="common">Maize</name>
    <dbReference type="NCBI Taxonomy" id="4577"/>
    <lineage>
        <taxon>Eukaryota</taxon>
        <taxon>Viridiplantae</taxon>
        <taxon>Streptophyta</taxon>
        <taxon>Embryophyta</taxon>
        <taxon>Tracheophyta</taxon>
        <taxon>Spermatophyta</taxon>
        <taxon>Magnoliopsida</taxon>
        <taxon>Liliopsida</taxon>
        <taxon>Poales</taxon>
        <taxon>Poaceae</taxon>
        <taxon>PACMAD clade</taxon>
        <taxon>Panicoideae</taxon>
        <taxon>Andropogonodae</taxon>
        <taxon>Andropogoneae</taxon>
        <taxon>Tripsacinae</taxon>
        <taxon>Zea</taxon>
    </lineage>
</organism>
<comment type="similarity">
    <text evidence="1 8">Belongs to the peptidase S10 family.</text>
</comment>
<dbReference type="FunFam" id="3.40.50.1820:FF:000409">
    <property type="entry name" value="Carboxypeptidase"/>
    <property type="match status" value="1"/>
</dbReference>
<dbReference type="EnsemblPlants" id="Zm00001eb329580_T002">
    <property type="protein sequence ID" value="Zm00001eb329580_P002"/>
    <property type="gene ID" value="Zm00001eb329580"/>
</dbReference>
<dbReference type="InterPro" id="IPR033124">
    <property type="entry name" value="Ser_caboxypep_his_AS"/>
</dbReference>
<dbReference type="AlphaFoldDB" id="B4G1I1"/>
<dbReference type="GO" id="GO:0004185">
    <property type="term" value="F:serine-type carboxypeptidase activity"/>
    <property type="evidence" value="ECO:0007669"/>
    <property type="project" value="UniProtKB-UniRule"/>
</dbReference>
<dbReference type="InterPro" id="IPR018202">
    <property type="entry name" value="Ser_caboxypep_ser_AS"/>
</dbReference>
<sequence>MGVDGRTGPGCSSLGYGAMEELGPFRVKSDGKTLYRNPYAWNNAANVLFLESPAGVGFSYSNTTADYSRSGDNKTAEDALRFLLNWMEKFPEYKGRDLYLAGESYAGHYVPQLAHAILGHAAAGKPSSSSPLNLRGIMIGNAVINDWTDTKGMYDFFWTHALISDATADAIGRHCNFSAAADADAAASNDKCNEATSEADEALQDIDIYNIYAPNCQSPGLVSPPITPSMDRFDPCSDYYVNAYLNDPDVQRALHANVTRLDHPWSACSDVLRRWTDSATTVLPILTELLNNDIRVWVYSGDTDGRVPVTSSRYSVNQLQLPVAAKWRAWFSSTQGAGEVGGYTVQYKGKEKGSLSLVTVRGAGHEVPSYQPRRALVLVQGFLAGKTLPGCKTCESA</sequence>
<evidence type="ECO:0000256" key="2">
    <source>
        <dbReference type="ARBA" id="ARBA00022645"/>
    </source>
</evidence>
<dbReference type="Gene3D" id="3.40.50.11320">
    <property type="match status" value="1"/>
</dbReference>
<evidence type="ECO:0000313" key="11">
    <source>
        <dbReference type="Proteomes" id="UP000007305"/>
    </source>
</evidence>
<evidence type="ECO:0000256" key="3">
    <source>
        <dbReference type="ARBA" id="ARBA00022670"/>
    </source>
</evidence>
<evidence type="ECO:0000256" key="8">
    <source>
        <dbReference type="RuleBase" id="RU361156"/>
    </source>
</evidence>
<name>B4G1I1_MAIZE</name>
<dbReference type="MEROPS" id="S10.A41"/>
<dbReference type="PROSITE" id="PS00131">
    <property type="entry name" value="CARBOXYPEPT_SER_SER"/>
    <property type="match status" value="1"/>
</dbReference>
<keyword evidence="4" id="KW-0732">Signal</keyword>
<dbReference type="SUPFAM" id="SSF53474">
    <property type="entry name" value="alpha/beta-Hydrolases"/>
    <property type="match status" value="1"/>
</dbReference>
<keyword evidence="6" id="KW-1015">Disulfide bond</keyword>
<reference evidence="10" key="4">
    <citation type="submission" date="2021-05" db="UniProtKB">
        <authorList>
            <consortium name="EnsemblPlants"/>
        </authorList>
    </citation>
    <scope>IDENTIFICATION</scope>
    <source>
        <strain evidence="10">cv. B73</strain>
    </source>
</reference>
<keyword evidence="5 8" id="KW-0378">Hydrolase</keyword>
<dbReference type="InterPro" id="IPR029058">
    <property type="entry name" value="AB_hydrolase_fold"/>
</dbReference>
<keyword evidence="2 8" id="KW-0121">Carboxypeptidase</keyword>
<dbReference type="Proteomes" id="UP000007305">
    <property type="component" value="Chromosome 7"/>
</dbReference>
<dbReference type="PANTHER" id="PTHR11802">
    <property type="entry name" value="SERINE PROTEASE FAMILY S10 SERINE CARBOXYPEPTIDASE"/>
    <property type="match status" value="1"/>
</dbReference>
<dbReference type="InterPro" id="IPR001563">
    <property type="entry name" value="Peptidase_S10"/>
</dbReference>
<dbReference type="EMBL" id="BT043219">
    <property type="protein sequence ID" value="ACF88224.1"/>
    <property type="molecule type" value="mRNA"/>
</dbReference>
<reference evidence="10" key="3">
    <citation type="submission" date="2019-07" db="EMBL/GenBank/DDBJ databases">
        <authorList>
            <person name="Seetharam A."/>
            <person name="Woodhouse M."/>
            <person name="Cannon E."/>
        </authorList>
    </citation>
    <scope>NUCLEOTIDE SEQUENCE [LARGE SCALE GENOMIC DNA]</scope>
    <source>
        <strain evidence="10">cv. B73</strain>
    </source>
</reference>
<keyword evidence="11" id="KW-1185">Reference proteome</keyword>
<dbReference type="GO" id="GO:0006508">
    <property type="term" value="P:proteolysis"/>
    <property type="evidence" value="ECO:0007669"/>
    <property type="project" value="UniProtKB-KW"/>
</dbReference>
<reference evidence="11" key="2">
    <citation type="submission" date="2015-12" db="EMBL/GenBank/DDBJ databases">
        <title>Update maize B73 reference genome by single molecule sequencing technologies.</title>
        <authorList>
            <consortium name="Maize Genome Sequencing Project"/>
            <person name="Ware D."/>
        </authorList>
    </citation>
    <scope>NUCLEOTIDE SEQUENCE [LARGE SCALE GENOMIC DNA]</scope>
    <source>
        <strain evidence="11">cv. B73</strain>
    </source>
</reference>
<dbReference type="Pfam" id="PF00450">
    <property type="entry name" value="Peptidase_S10"/>
    <property type="match status" value="1"/>
</dbReference>
<dbReference type="FunFam" id="3.40.50.11320:FF:000001">
    <property type="entry name" value="Carboxypeptidase"/>
    <property type="match status" value="1"/>
</dbReference>
<dbReference type="PRINTS" id="PR00724">
    <property type="entry name" value="CRBOXYPTASEC"/>
</dbReference>
<dbReference type="Gramene" id="Zm00001eb329580_T002">
    <property type="protein sequence ID" value="Zm00001eb329580_P002"/>
    <property type="gene ID" value="Zm00001eb329580"/>
</dbReference>
<keyword evidence="7" id="KW-0325">Glycoprotein</keyword>
<gene>
    <name evidence="10" type="primary">LOC100281514</name>
</gene>